<reference evidence="2 3" key="1">
    <citation type="journal article" date="2010" name="Nature">
        <title>Genome sequence of the palaeopolyploid soybean.</title>
        <authorList>
            <person name="Schmutz J."/>
            <person name="Cannon S.B."/>
            <person name="Schlueter J."/>
            <person name="Ma J."/>
            <person name="Mitros T."/>
            <person name="Nelson W."/>
            <person name="Hyten D.L."/>
            <person name="Song Q."/>
            <person name="Thelen J.J."/>
            <person name="Cheng J."/>
            <person name="Xu D."/>
            <person name="Hellsten U."/>
            <person name="May G.D."/>
            <person name="Yu Y."/>
            <person name="Sakurai T."/>
            <person name="Umezawa T."/>
            <person name="Bhattacharyya M.K."/>
            <person name="Sandhu D."/>
            <person name="Valliyodan B."/>
            <person name="Lindquist E."/>
            <person name="Peto M."/>
            <person name="Grant D."/>
            <person name="Shu S."/>
            <person name="Goodstein D."/>
            <person name="Barry K."/>
            <person name="Futrell-Griggs M."/>
            <person name="Abernathy B."/>
            <person name="Du J."/>
            <person name="Tian Z."/>
            <person name="Zhu L."/>
            <person name="Gill N."/>
            <person name="Joshi T."/>
            <person name="Libault M."/>
            <person name="Sethuraman A."/>
            <person name="Zhang X.-C."/>
            <person name="Shinozaki K."/>
            <person name="Nguyen H.T."/>
            <person name="Wing R.A."/>
            <person name="Cregan P."/>
            <person name="Specht J."/>
            <person name="Grimwood J."/>
            <person name="Rokhsar D."/>
            <person name="Stacey G."/>
            <person name="Shoemaker R.C."/>
            <person name="Jackson S.A."/>
        </authorList>
    </citation>
    <scope>NUCLEOTIDE SEQUENCE [LARGE SCALE GENOMIC DNA]</scope>
    <source>
        <strain evidence="3">cv. Williams 82</strain>
        <tissue evidence="2">Callus</tissue>
    </source>
</reference>
<sequence length="79" mass="8989">MSEESEKETNPSSATAAPCPTASQRDQWMVESQVFQIYQLFATIPRNAQNLMLELQRDNHVSKDLRHLNSAFSVLDAKH</sequence>
<dbReference type="InParanoid" id="A0A0R0EQ70"/>
<reference evidence="2" key="3">
    <citation type="submission" date="2018-07" db="EMBL/GenBank/DDBJ databases">
        <title>WGS assembly of Glycine max.</title>
        <authorList>
            <person name="Schmutz J."/>
            <person name="Cannon S."/>
            <person name="Schlueter J."/>
            <person name="Ma J."/>
            <person name="Mitros T."/>
            <person name="Nelson W."/>
            <person name="Hyten D."/>
            <person name="Song Q."/>
            <person name="Thelen J."/>
            <person name="Cheng J."/>
            <person name="Xu D."/>
            <person name="Hellsten U."/>
            <person name="May G."/>
            <person name="Yu Y."/>
            <person name="Sakurai T."/>
            <person name="Umezawa T."/>
            <person name="Bhattacharyya M."/>
            <person name="Sandhu D."/>
            <person name="Valliyodan B."/>
            <person name="Lindquist E."/>
            <person name="Peto M."/>
            <person name="Grant D."/>
            <person name="Shu S."/>
            <person name="Goodstein D."/>
            <person name="Barry K."/>
            <person name="Futrell-Griggs M."/>
            <person name="Abernathy B."/>
            <person name="Du J."/>
            <person name="Tian Z."/>
            <person name="Zhu L."/>
            <person name="Gill N."/>
            <person name="Joshi T."/>
            <person name="Libault M."/>
            <person name="Sethuraman A."/>
            <person name="Zhang X."/>
            <person name="Shinozaki K."/>
            <person name="Nguyen H."/>
            <person name="Wing R."/>
            <person name="Cregan P."/>
            <person name="Specht J."/>
            <person name="Grimwood J."/>
            <person name="Rokhsar D."/>
            <person name="Stacey G."/>
            <person name="Shoemaker R."/>
            <person name="Jackson S."/>
        </authorList>
    </citation>
    <scope>NUCLEOTIDE SEQUENCE</scope>
    <source>
        <tissue evidence="2">Callus</tissue>
    </source>
</reference>
<protein>
    <recommendedName>
        <fullName evidence="5">Protein farnesyltransferase subunit beta</fullName>
    </recommendedName>
</protein>
<evidence type="ECO:0000313" key="3">
    <source>
        <dbReference type="EnsemblPlants" id="KRG93314"/>
    </source>
</evidence>
<evidence type="ECO:0000313" key="4">
    <source>
        <dbReference type="Proteomes" id="UP000008827"/>
    </source>
</evidence>
<gene>
    <name evidence="2" type="ORF">GLYMA_19G008900</name>
</gene>
<dbReference type="Proteomes" id="UP000008827">
    <property type="component" value="Chromosome 19"/>
</dbReference>
<dbReference type="STRING" id="3847.A0A0R0EQ70"/>
<dbReference type="OrthoDB" id="10261146at2759"/>
<dbReference type="PaxDb" id="3847-GLYMA19G01190.1"/>
<evidence type="ECO:0000313" key="2">
    <source>
        <dbReference type="EMBL" id="KRG93314.1"/>
    </source>
</evidence>
<proteinExistence type="predicted"/>
<evidence type="ECO:0008006" key="5">
    <source>
        <dbReference type="Google" id="ProtNLM"/>
    </source>
</evidence>
<dbReference type="EMBL" id="CM000852">
    <property type="protein sequence ID" value="KRG93314.1"/>
    <property type="molecule type" value="Genomic_DNA"/>
</dbReference>
<dbReference type="Gramene" id="KRG93314">
    <property type="protein sequence ID" value="KRG93314"/>
    <property type="gene ID" value="GLYMA_19G008900"/>
</dbReference>
<evidence type="ECO:0000256" key="1">
    <source>
        <dbReference type="SAM" id="MobiDB-lite"/>
    </source>
</evidence>
<keyword evidence="4" id="KW-1185">Reference proteome</keyword>
<accession>A0A0R0EQ70</accession>
<name>A0A0R0EQ70_SOYBN</name>
<dbReference type="EnsemblPlants" id="KRG93314">
    <property type="protein sequence ID" value="KRG93314"/>
    <property type="gene ID" value="GLYMA_19G008900"/>
</dbReference>
<reference evidence="3" key="2">
    <citation type="submission" date="2018-02" db="UniProtKB">
        <authorList>
            <consortium name="EnsemblPlants"/>
        </authorList>
    </citation>
    <scope>IDENTIFICATION</scope>
    <source>
        <strain evidence="3">Williams 82</strain>
    </source>
</reference>
<feature type="region of interest" description="Disordered" evidence="1">
    <location>
        <begin position="1"/>
        <end position="23"/>
    </location>
</feature>
<dbReference type="AlphaFoldDB" id="A0A0R0EQ70"/>
<organism evidence="2">
    <name type="scientific">Glycine max</name>
    <name type="common">Soybean</name>
    <name type="synonym">Glycine hispida</name>
    <dbReference type="NCBI Taxonomy" id="3847"/>
    <lineage>
        <taxon>Eukaryota</taxon>
        <taxon>Viridiplantae</taxon>
        <taxon>Streptophyta</taxon>
        <taxon>Embryophyta</taxon>
        <taxon>Tracheophyta</taxon>
        <taxon>Spermatophyta</taxon>
        <taxon>Magnoliopsida</taxon>
        <taxon>eudicotyledons</taxon>
        <taxon>Gunneridae</taxon>
        <taxon>Pentapetalae</taxon>
        <taxon>rosids</taxon>
        <taxon>fabids</taxon>
        <taxon>Fabales</taxon>
        <taxon>Fabaceae</taxon>
        <taxon>Papilionoideae</taxon>
        <taxon>50 kb inversion clade</taxon>
        <taxon>NPAAA clade</taxon>
        <taxon>indigoferoid/millettioid clade</taxon>
        <taxon>Phaseoleae</taxon>
        <taxon>Glycine</taxon>
        <taxon>Glycine subgen. Soja</taxon>
    </lineage>
</organism>
<feature type="compositionally biased region" description="Low complexity" evidence="1">
    <location>
        <begin position="10"/>
        <end position="23"/>
    </location>
</feature>